<dbReference type="InterPro" id="IPR049161">
    <property type="entry name" value="GH59_cat"/>
</dbReference>
<evidence type="ECO:0000256" key="5">
    <source>
        <dbReference type="ARBA" id="ARBA00033098"/>
    </source>
</evidence>
<dbReference type="EC" id="3.2.1.46" evidence="2"/>
<evidence type="ECO:0000256" key="2">
    <source>
        <dbReference type="ARBA" id="ARBA00012657"/>
    </source>
</evidence>
<dbReference type="Gene3D" id="2.60.120.260">
    <property type="entry name" value="Galactose-binding domain-like"/>
    <property type="match status" value="1"/>
</dbReference>
<dbReference type="Gene3D" id="3.20.20.70">
    <property type="entry name" value="Aldolase class I"/>
    <property type="match status" value="1"/>
</dbReference>
<proteinExistence type="inferred from homology"/>
<feature type="region of interest" description="Disordered" evidence="6">
    <location>
        <begin position="130"/>
        <end position="149"/>
    </location>
</feature>
<keyword evidence="10" id="KW-1185">Reference proteome</keyword>
<keyword evidence="3" id="KW-0746">Sphingolipid metabolism</keyword>
<evidence type="ECO:0000256" key="1">
    <source>
        <dbReference type="ARBA" id="ARBA00005637"/>
    </source>
</evidence>
<accession>A0ABV6QF00</accession>
<dbReference type="Pfam" id="PF02057">
    <property type="entry name" value="Glyco_hydro_59"/>
    <property type="match status" value="1"/>
</dbReference>
<organism evidence="9 10">
    <name type="scientific">Kribbella deserti</name>
    <dbReference type="NCBI Taxonomy" id="1926257"/>
    <lineage>
        <taxon>Bacteria</taxon>
        <taxon>Bacillati</taxon>
        <taxon>Actinomycetota</taxon>
        <taxon>Actinomycetes</taxon>
        <taxon>Propionibacteriales</taxon>
        <taxon>Kribbellaceae</taxon>
        <taxon>Kribbella</taxon>
    </lineage>
</organism>
<comment type="caution">
    <text evidence="9">The sequence shown here is derived from an EMBL/GenBank/DDBJ whole genome shotgun (WGS) entry which is preliminary data.</text>
</comment>
<sequence length="923" mass="100425">MLSSNRWRRTASVALMVTCIWASAPSFAASVTDLPQDVTADGVGKLPGLSFGTDATAWSDIVVDGDDVQRDPTGKAYNVFGGFGSVSCNNTSRLLLDYREENPAAYWRILNLLFNKRTGAGLNHIKVELGSDTDTSSGAEPATKRSADEPANVLRGAGFRLIADAKRINPHVKVEALRWGEPSWTGNRVADRYRWYKETIDAAYDTYGVKFDYISPSQNELNMNQLNSELAWVVDFAKRLEVDARADDARYDYSKIKVVAMDSYRNGETVGAALLASPEALAQVDAIGVHYTIGGGPNLTRLNKEFGKEVIYSEGVAPMIDPEYRINAQPERGGIGGAVGAVDIADRFINAYRWSGSGDNPAHMTSFLFQPAVSALYEGSSYSPKHLIRASDPWSGYFEGGVGITLVRHFMQFIDEGWEYIEGASYGDGTFSDGGTTVDSSTRTYLTLREPAKRAGEGASGPGTDFTQVHANNTNKARYFEVKVSDLGTKSTTPLHLWQTKGPDNAATQPVDVNHFKHIGFVTPVRVETGDNGGKSFVYRLKVEPYSILTMSTHARGIHRSATEYVSGEYAPKAANSPLALPYSDDFEYAGYPSENVNGVDMSYLQRRGGTPRYTADQNGAFEVVESGGGNVLRHRIHADNRGYTWNAWGDGSQNRLSTATPATILGDHTWANYRASIDVRFDQVVRNPALPNFAGLGVRQVVSQGANLAAYSLRLSPAGEWQLRKLDTIVASGTISEFDPAAWHRISLEAKENQLTPAVDGVELPTWTDTAPNTVMTGRLALTSGFYENSWDNLSVVPIEGHAWRSDKLDDTEREVAYAGAAQFQQVGFANYNRTLHVLSPGASFTVPFRGTGVNLFGATARATLDVSVDGAPAQRISVGTAGTRQTSYWLRDLAPTAHTLKVTVVTGTYTLDGIDILGEVE</sequence>
<dbReference type="Proteomes" id="UP001589890">
    <property type="component" value="Unassembled WGS sequence"/>
</dbReference>
<comment type="similarity">
    <text evidence="1">Belongs to the glycosyl hydrolase 59 family.</text>
</comment>
<protein>
    <recommendedName>
        <fullName evidence="2">galactosylceramidase</fullName>
        <ecNumber evidence="2">3.2.1.46</ecNumber>
    </recommendedName>
    <alternativeName>
        <fullName evidence="5">Galactosylceramidase</fullName>
    </alternativeName>
</protein>
<feature type="signal peptide" evidence="7">
    <location>
        <begin position="1"/>
        <end position="28"/>
    </location>
</feature>
<evidence type="ECO:0000259" key="8">
    <source>
        <dbReference type="Pfam" id="PF02057"/>
    </source>
</evidence>
<evidence type="ECO:0000256" key="7">
    <source>
        <dbReference type="SAM" id="SignalP"/>
    </source>
</evidence>
<feature type="chain" id="PRO_5045376486" description="galactosylceramidase" evidence="7">
    <location>
        <begin position="29"/>
        <end position="923"/>
    </location>
</feature>
<dbReference type="InterPro" id="IPR017853">
    <property type="entry name" value="GH"/>
</dbReference>
<keyword evidence="7" id="KW-0732">Signal</keyword>
<dbReference type="PANTHER" id="PTHR15172">
    <property type="entry name" value="GALACTOCEREBROSIDASE"/>
    <property type="match status" value="1"/>
</dbReference>
<dbReference type="SUPFAM" id="SSF51445">
    <property type="entry name" value="(Trans)glycosidases"/>
    <property type="match status" value="1"/>
</dbReference>
<evidence type="ECO:0000313" key="10">
    <source>
        <dbReference type="Proteomes" id="UP001589890"/>
    </source>
</evidence>
<dbReference type="Gene3D" id="3.20.20.80">
    <property type="entry name" value="Glycosidases"/>
    <property type="match status" value="1"/>
</dbReference>
<reference evidence="9 10" key="1">
    <citation type="submission" date="2024-09" db="EMBL/GenBank/DDBJ databases">
        <authorList>
            <person name="Sun Q."/>
            <person name="Mori K."/>
        </authorList>
    </citation>
    <scope>NUCLEOTIDE SEQUENCE [LARGE SCALE GENOMIC DNA]</scope>
    <source>
        <strain evidence="9 10">CGMCC 1.15906</strain>
    </source>
</reference>
<dbReference type="InterPro" id="IPR001286">
    <property type="entry name" value="Glyco_hydro_59"/>
</dbReference>
<dbReference type="InterPro" id="IPR013785">
    <property type="entry name" value="Aldolase_TIM"/>
</dbReference>
<gene>
    <name evidence="9" type="ORF">ACFFGN_03560</name>
</gene>
<evidence type="ECO:0000256" key="6">
    <source>
        <dbReference type="SAM" id="MobiDB-lite"/>
    </source>
</evidence>
<dbReference type="Gene3D" id="2.60.120.560">
    <property type="entry name" value="Exo-inulinase, domain 1"/>
    <property type="match status" value="1"/>
</dbReference>
<keyword evidence="3" id="KW-0443">Lipid metabolism</keyword>
<keyword evidence="4" id="KW-0442">Lipid degradation</keyword>
<evidence type="ECO:0000313" key="9">
    <source>
        <dbReference type="EMBL" id="MFC0623123.1"/>
    </source>
</evidence>
<feature type="domain" description="Glycosyl hydrolase family 59 catalytic" evidence="8">
    <location>
        <begin position="80"/>
        <end position="412"/>
    </location>
</feature>
<dbReference type="EMBL" id="JBHLTC010000002">
    <property type="protein sequence ID" value="MFC0623123.1"/>
    <property type="molecule type" value="Genomic_DNA"/>
</dbReference>
<name>A0ABV6QF00_9ACTN</name>
<evidence type="ECO:0000256" key="3">
    <source>
        <dbReference type="ARBA" id="ARBA00022919"/>
    </source>
</evidence>
<dbReference type="PANTHER" id="PTHR15172:SF1">
    <property type="entry name" value="GALACTOCEREBROSIDASE"/>
    <property type="match status" value="1"/>
</dbReference>
<evidence type="ECO:0000256" key="4">
    <source>
        <dbReference type="ARBA" id="ARBA00022963"/>
    </source>
</evidence>